<dbReference type="GO" id="GO:0005759">
    <property type="term" value="C:mitochondrial matrix"/>
    <property type="evidence" value="ECO:0007669"/>
    <property type="project" value="TreeGrafter"/>
</dbReference>
<dbReference type="Pfam" id="PF13233">
    <property type="entry name" value="Complex1_LYR_2"/>
    <property type="match status" value="1"/>
</dbReference>
<evidence type="ECO:0000313" key="2">
    <source>
        <dbReference type="Proteomes" id="UP000001997"/>
    </source>
</evidence>
<sequence>MLPQLYRALRRELGIINRKSHEVHSAKELERVKARLQYQKIQLIRAKKPISEIENEINSKLAAASRPPKVKTDVIRSLIAESPDHLPKVGIQNLKNVAVFLKSQRTYNELIERYNPGLTMSQEDNVSKTANRVGLQVPK</sequence>
<reference evidence="1 2" key="1">
    <citation type="journal article" date="2009" name="Nature">
        <title>Evolution of pathogenicity and sexual reproduction in eight Candida genomes.</title>
        <authorList>
            <person name="Butler G."/>
            <person name="Rasmussen M.D."/>
            <person name="Lin M.F."/>
            <person name="Santos M.A."/>
            <person name="Sakthikumar S."/>
            <person name="Munro C.A."/>
            <person name="Rheinbay E."/>
            <person name="Grabherr M."/>
            <person name="Forche A."/>
            <person name="Reedy J.L."/>
            <person name="Agrafioti I."/>
            <person name="Arnaud M.B."/>
            <person name="Bates S."/>
            <person name="Brown A.J."/>
            <person name="Brunke S."/>
            <person name="Costanzo M.C."/>
            <person name="Fitzpatrick D.A."/>
            <person name="de Groot P.W."/>
            <person name="Harris D."/>
            <person name="Hoyer L.L."/>
            <person name="Hube B."/>
            <person name="Klis F.M."/>
            <person name="Kodira C."/>
            <person name="Lennard N."/>
            <person name="Logue M.E."/>
            <person name="Martin R."/>
            <person name="Neiman A.M."/>
            <person name="Nikolaou E."/>
            <person name="Quail M.A."/>
            <person name="Quinn J."/>
            <person name="Santos M.C."/>
            <person name="Schmitzberger F.F."/>
            <person name="Sherlock G."/>
            <person name="Shah P."/>
            <person name="Silverstein K.A."/>
            <person name="Skrzypek M.S."/>
            <person name="Soll D."/>
            <person name="Staggs R."/>
            <person name="Stansfield I."/>
            <person name="Stumpf M.P."/>
            <person name="Sudbery P.E."/>
            <person name="Srikantha T."/>
            <person name="Zeng Q."/>
            <person name="Berman J."/>
            <person name="Berriman M."/>
            <person name="Heitman J."/>
            <person name="Gow N.A."/>
            <person name="Lorenz M.C."/>
            <person name="Birren B.W."/>
            <person name="Kellis M."/>
            <person name="Cuomo C.A."/>
        </authorList>
    </citation>
    <scope>NUCLEOTIDE SEQUENCE [LARGE SCALE GENOMIC DNA]</scope>
    <source>
        <strain evidence="2">ATCC 6260 / CBS 566 / DSM 6381 / JCM 1539 / NBRC 10279 / NRRL Y-324</strain>
    </source>
</reference>
<dbReference type="GeneID" id="5126931"/>
<organism evidence="1 2">
    <name type="scientific">Meyerozyma guilliermondii (strain ATCC 6260 / CBS 566 / DSM 6381 / JCM 1539 / NBRC 10279 / NRRL Y-324)</name>
    <name type="common">Yeast</name>
    <name type="synonym">Candida guilliermondii</name>
    <dbReference type="NCBI Taxonomy" id="294746"/>
    <lineage>
        <taxon>Eukaryota</taxon>
        <taxon>Fungi</taxon>
        <taxon>Dikarya</taxon>
        <taxon>Ascomycota</taxon>
        <taxon>Saccharomycotina</taxon>
        <taxon>Pichiomycetes</taxon>
        <taxon>Debaryomycetaceae</taxon>
        <taxon>Meyerozyma</taxon>
    </lineage>
</organism>
<gene>
    <name evidence="1" type="ORF">PGUG_03149</name>
</gene>
<dbReference type="VEuPathDB" id="FungiDB:PGUG_03149"/>
<dbReference type="PANTHER" id="PTHR28015:SF1">
    <property type="entry name" value="ATP SYNTHASE ASSEMBLY FACTOR FMC1, MITOCHONDRIAL"/>
    <property type="match status" value="1"/>
</dbReference>
<accession>A5DIP8</accession>
<dbReference type="OMA" id="FTARWQK"/>
<dbReference type="OrthoDB" id="15893at2759"/>
<dbReference type="EMBL" id="CH408157">
    <property type="protein sequence ID" value="EDK39051.1"/>
    <property type="molecule type" value="Genomic_DNA"/>
</dbReference>
<protein>
    <recommendedName>
        <fullName evidence="3">ATP synthase assembly factor FMC1, mitochondrial</fullName>
    </recommendedName>
</protein>
<dbReference type="RefSeq" id="XP_001485420.1">
    <property type="nucleotide sequence ID" value="XM_001485370.1"/>
</dbReference>
<proteinExistence type="predicted"/>
<name>A5DIP8_PICGU</name>
<dbReference type="Proteomes" id="UP000001997">
    <property type="component" value="Unassembled WGS sequence"/>
</dbReference>
<dbReference type="AlphaFoldDB" id="A5DIP8"/>
<dbReference type="eggNOG" id="ENOG502SD6J">
    <property type="taxonomic scope" value="Eukaryota"/>
</dbReference>
<dbReference type="HOGENOM" id="CLU_128881_1_0_1"/>
<dbReference type="PANTHER" id="PTHR28015">
    <property type="entry name" value="ATP SYNTHASE ASSEMBLY FACTOR FMC1, MITOCHONDRIAL"/>
    <property type="match status" value="1"/>
</dbReference>
<dbReference type="KEGG" id="pgu:PGUG_03149"/>
<evidence type="ECO:0008006" key="3">
    <source>
        <dbReference type="Google" id="ProtNLM"/>
    </source>
</evidence>
<dbReference type="InParanoid" id="A5DIP8"/>
<keyword evidence="2" id="KW-1185">Reference proteome</keyword>
<dbReference type="GO" id="GO:0033615">
    <property type="term" value="P:mitochondrial proton-transporting ATP synthase complex assembly"/>
    <property type="evidence" value="ECO:0007669"/>
    <property type="project" value="InterPro"/>
</dbReference>
<dbReference type="InterPro" id="IPR039196">
    <property type="entry name" value="Fmc1"/>
</dbReference>
<evidence type="ECO:0000313" key="1">
    <source>
        <dbReference type="EMBL" id="EDK39051.1"/>
    </source>
</evidence>
<dbReference type="STRING" id="294746.A5DIP8"/>